<proteinExistence type="predicted"/>
<dbReference type="InterPro" id="IPR013517">
    <property type="entry name" value="FG-GAP"/>
</dbReference>
<gene>
    <name evidence="2" type="ORF">SAMN05192553_102291</name>
</gene>
<keyword evidence="1" id="KW-0732">Signal</keyword>
<evidence type="ECO:0000256" key="1">
    <source>
        <dbReference type="ARBA" id="ARBA00022729"/>
    </source>
</evidence>
<dbReference type="EMBL" id="FNZH01000002">
    <property type="protein sequence ID" value="SEJ08112.1"/>
    <property type="molecule type" value="Genomic_DNA"/>
</dbReference>
<keyword evidence="3" id="KW-1185">Reference proteome</keyword>
<dbReference type="InterPro" id="IPR028994">
    <property type="entry name" value="Integrin_alpha_N"/>
</dbReference>
<evidence type="ECO:0000313" key="3">
    <source>
        <dbReference type="Proteomes" id="UP000199403"/>
    </source>
</evidence>
<protein>
    <submittedName>
        <fullName evidence="2">Repeat domain-containing protein</fullName>
    </submittedName>
</protein>
<dbReference type="PANTHER" id="PTHR44103">
    <property type="entry name" value="PROPROTEIN CONVERTASE P"/>
    <property type="match status" value="1"/>
</dbReference>
<dbReference type="Pfam" id="PF13517">
    <property type="entry name" value="FG-GAP_3"/>
    <property type="match status" value="2"/>
</dbReference>
<evidence type="ECO:0000313" key="2">
    <source>
        <dbReference type="EMBL" id="SEJ08112.1"/>
    </source>
</evidence>
<name>A0A1H6W6G7_9BACT</name>
<reference evidence="3" key="1">
    <citation type="submission" date="2016-10" db="EMBL/GenBank/DDBJ databases">
        <authorList>
            <person name="Varghese N."/>
            <person name="Submissions S."/>
        </authorList>
    </citation>
    <scope>NUCLEOTIDE SEQUENCE [LARGE SCALE GENOMIC DNA]</scope>
    <source>
        <strain evidence="3">IBRC-M 10761</strain>
    </source>
</reference>
<organism evidence="2 3">
    <name type="scientific">Cyclobacterium xiamenense</name>
    <dbReference type="NCBI Taxonomy" id="1297121"/>
    <lineage>
        <taxon>Bacteria</taxon>
        <taxon>Pseudomonadati</taxon>
        <taxon>Bacteroidota</taxon>
        <taxon>Cytophagia</taxon>
        <taxon>Cytophagales</taxon>
        <taxon>Cyclobacteriaceae</taxon>
        <taxon>Cyclobacterium</taxon>
    </lineage>
</organism>
<dbReference type="Gene3D" id="2.130.10.130">
    <property type="entry name" value="Integrin alpha, N-terminal"/>
    <property type="match status" value="2"/>
</dbReference>
<dbReference type="AlphaFoldDB" id="A0A1H6W6G7"/>
<dbReference type="PANTHER" id="PTHR44103:SF1">
    <property type="entry name" value="PROPROTEIN CONVERTASE P"/>
    <property type="match status" value="1"/>
</dbReference>
<accession>A0A1H6W6G7</accession>
<dbReference type="Proteomes" id="UP000199403">
    <property type="component" value="Unassembled WGS sequence"/>
</dbReference>
<sequence>MLSRDHVYSCQRSFVGIRRFTGCNLACRSAVKPRKKRSLIPLLMKKRYQWIILVLLLVFDGCQTDTKKTAEKPANRESQEKKRSALLEQPASTLARSYCTGCHLLPDPGLLDRATWETILPRMGHYYGIYANDTIRDWLLEGGRAGQIVEQQQVFPKTPIIDSLIFGKISRYYLEQAPEQLTLEKREPIRKGLPHFRLKKPGSKTKNAMTLMVKIDSPDRFFISDAGRSSLSIMDADFQVIKTARSPEGTVWIHTDEKGSLALVIGTFNPTDMDLGFVMQLPDAPGQPTPILVQNLQRPVHLDRGDLDGDGLDDLLICEYGKQTGGLSWWKQNPNGSFQKFPLRNKPGATKAYIRDLNGNGKKDIIALFGQGDEGIFIYHNQGGGAFVEEPVLRFPPSYGSSFFDLVDFNADGHPDIVYTAGDNADYDPITKPYHGIRVFLNDGRNRFEEDFFYPLPGAYKAVPADFDGDGDLDIAAISFFPDFENAPEEGFVYLENKGEGRFEASTFAGSTGGRWMAMDVGDMDGDGDLDILLGSMVFGTDYTRYFQQWVEGSLPFLWLENTSE</sequence>
<dbReference type="SUPFAM" id="SSF69318">
    <property type="entry name" value="Integrin alpha N-terminal domain"/>
    <property type="match status" value="1"/>
</dbReference>
<dbReference type="STRING" id="1416801.SAMN05192553_102291"/>